<evidence type="ECO:0000313" key="6">
    <source>
        <dbReference type="Proteomes" id="UP000266841"/>
    </source>
</evidence>
<organism evidence="5 6">
    <name type="scientific">Thalassiosira oceanica</name>
    <name type="common">Marine diatom</name>
    <dbReference type="NCBI Taxonomy" id="159749"/>
    <lineage>
        <taxon>Eukaryota</taxon>
        <taxon>Sar</taxon>
        <taxon>Stramenopiles</taxon>
        <taxon>Ochrophyta</taxon>
        <taxon>Bacillariophyta</taxon>
        <taxon>Coscinodiscophyceae</taxon>
        <taxon>Thalassiosirophycidae</taxon>
        <taxon>Thalassiosirales</taxon>
        <taxon>Thalassiosiraceae</taxon>
        <taxon>Thalassiosira</taxon>
    </lineage>
</organism>
<keyword evidence="6" id="KW-1185">Reference proteome</keyword>
<feature type="domain" description="RING-type" evidence="4">
    <location>
        <begin position="40"/>
        <end position="86"/>
    </location>
</feature>
<dbReference type="eggNOG" id="ENOG502S2H7">
    <property type="taxonomic scope" value="Eukaryota"/>
</dbReference>
<evidence type="ECO:0000313" key="5">
    <source>
        <dbReference type="EMBL" id="EJK44473.1"/>
    </source>
</evidence>
<dbReference type="GO" id="GO:0008270">
    <property type="term" value="F:zinc ion binding"/>
    <property type="evidence" value="ECO:0007669"/>
    <property type="project" value="UniProtKB-KW"/>
</dbReference>
<evidence type="ECO:0000259" key="4">
    <source>
        <dbReference type="PROSITE" id="PS50089"/>
    </source>
</evidence>
<comment type="similarity">
    <text evidence="1">Belongs to the sel-1 family.</text>
</comment>
<dbReference type="PROSITE" id="PS50089">
    <property type="entry name" value="ZF_RING_2"/>
    <property type="match status" value="1"/>
</dbReference>
<dbReference type="OrthoDB" id="27934at2759"/>
<dbReference type="InterPro" id="IPR050767">
    <property type="entry name" value="Sel1_AlgK"/>
</dbReference>
<keyword evidence="2" id="KW-0863">Zinc-finger</keyword>
<dbReference type="SUPFAM" id="SSF57850">
    <property type="entry name" value="RING/U-box"/>
    <property type="match status" value="1"/>
</dbReference>
<dbReference type="Proteomes" id="UP000266841">
    <property type="component" value="Unassembled WGS sequence"/>
</dbReference>
<name>K0QYV0_THAOC</name>
<dbReference type="InterPro" id="IPR001841">
    <property type="entry name" value="Znf_RING"/>
</dbReference>
<dbReference type="InterPro" id="IPR011990">
    <property type="entry name" value="TPR-like_helical_dom_sf"/>
</dbReference>
<feature type="region of interest" description="Disordered" evidence="3">
    <location>
        <begin position="248"/>
        <end position="276"/>
    </location>
</feature>
<keyword evidence="2" id="KW-0479">Metal-binding</keyword>
<evidence type="ECO:0000256" key="3">
    <source>
        <dbReference type="SAM" id="MobiDB-lite"/>
    </source>
</evidence>
<dbReference type="Pfam" id="PF08238">
    <property type="entry name" value="Sel1"/>
    <property type="match status" value="2"/>
</dbReference>
<evidence type="ECO:0000256" key="1">
    <source>
        <dbReference type="ARBA" id="ARBA00038101"/>
    </source>
</evidence>
<evidence type="ECO:0000256" key="2">
    <source>
        <dbReference type="PROSITE-ProRule" id="PRU00175"/>
    </source>
</evidence>
<dbReference type="EMBL" id="AGNL01049639">
    <property type="protein sequence ID" value="EJK44473.1"/>
    <property type="molecule type" value="Genomic_DNA"/>
</dbReference>
<dbReference type="InterPro" id="IPR013083">
    <property type="entry name" value="Znf_RING/FYVE/PHD"/>
</dbReference>
<keyword evidence="2" id="KW-0862">Zinc</keyword>
<proteinExistence type="inferred from homology"/>
<accession>K0QYV0</accession>
<dbReference type="Gene3D" id="3.30.40.10">
    <property type="entry name" value="Zinc/RING finger domain, C3HC4 (zinc finger)"/>
    <property type="match status" value="1"/>
</dbReference>
<dbReference type="AlphaFoldDB" id="K0QYV0"/>
<protein>
    <recommendedName>
        <fullName evidence="4">RING-type domain-containing protein</fullName>
    </recommendedName>
</protein>
<dbReference type="SUPFAM" id="SSF81901">
    <property type="entry name" value="HCP-like"/>
    <property type="match status" value="1"/>
</dbReference>
<comment type="caution">
    <text evidence="5">The sequence shown here is derived from an EMBL/GenBank/DDBJ whole genome shotgun (WGS) entry which is preliminary data.</text>
</comment>
<reference evidence="5 6" key="1">
    <citation type="journal article" date="2012" name="Genome Biol.">
        <title>Genome and low-iron response of an oceanic diatom adapted to chronic iron limitation.</title>
        <authorList>
            <person name="Lommer M."/>
            <person name="Specht M."/>
            <person name="Roy A.S."/>
            <person name="Kraemer L."/>
            <person name="Andreson R."/>
            <person name="Gutowska M.A."/>
            <person name="Wolf J."/>
            <person name="Bergner S.V."/>
            <person name="Schilhabel M.B."/>
            <person name="Klostermeier U.C."/>
            <person name="Beiko R.G."/>
            <person name="Rosenstiel P."/>
            <person name="Hippler M."/>
            <person name="Laroche J."/>
        </authorList>
    </citation>
    <scope>NUCLEOTIDE SEQUENCE [LARGE SCALE GENOMIC DNA]</scope>
    <source>
        <strain evidence="5 6">CCMP1005</strain>
    </source>
</reference>
<feature type="compositionally biased region" description="Basic and acidic residues" evidence="3">
    <location>
        <begin position="248"/>
        <end position="265"/>
    </location>
</feature>
<dbReference type="GO" id="GO:0005737">
    <property type="term" value="C:cytoplasm"/>
    <property type="evidence" value="ECO:0007669"/>
    <property type="project" value="UniProtKB-ARBA"/>
</dbReference>
<dbReference type="PANTHER" id="PTHR11102">
    <property type="entry name" value="SEL-1-LIKE PROTEIN"/>
    <property type="match status" value="1"/>
</dbReference>
<sequence length="276" mass="31154">MSSGTNLASDKTESVDQAERSFYYHLLMTSGHERPEGDACPICFDLIELPMNEHSKVNACCMKRMCNGCILAAQRRGMNERCPFCRTPLPDDDDDASELAMIQKRVNKGDAEAIADLAHQYFDGDLGLQKDVPRAIELWTEAAELGSLDAHHELGDRYYFGDGIEEDKKKGIYHWVQAAMLGESESRHRLGEVEYDIGNYQRAVQHWMISAKMGDEDSLNEIKDMFKDGLATKAQYAEALLGYRDAVEGTKRPSERKRKDLDFKDSASVTDGYFDN</sequence>
<gene>
    <name evidence="5" type="ORF">THAOC_36982</name>
</gene>
<dbReference type="SMART" id="SM00671">
    <property type="entry name" value="SEL1"/>
    <property type="match status" value="3"/>
</dbReference>
<dbReference type="PANTHER" id="PTHR11102:SF160">
    <property type="entry name" value="ERAD-ASSOCIATED E3 UBIQUITIN-PROTEIN LIGASE COMPONENT HRD3"/>
    <property type="match status" value="1"/>
</dbReference>
<dbReference type="Gene3D" id="1.25.40.10">
    <property type="entry name" value="Tetratricopeptide repeat domain"/>
    <property type="match status" value="1"/>
</dbReference>
<dbReference type="InterPro" id="IPR006597">
    <property type="entry name" value="Sel1-like"/>
</dbReference>